<feature type="chain" id="PRO_5047462480" evidence="1">
    <location>
        <begin position="21"/>
        <end position="400"/>
    </location>
</feature>
<proteinExistence type="predicted"/>
<accession>A0ABW3WHG7</accession>
<organism evidence="2 3">
    <name type="scientific">Thauera mechernichensis</name>
    <dbReference type="NCBI Taxonomy" id="82788"/>
    <lineage>
        <taxon>Bacteria</taxon>
        <taxon>Pseudomonadati</taxon>
        <taxon>Pseudomonadota</taxon>
        <taxon>Betaproteobacteria</taxon>
        <taxon>Rhodocyclales</taxon>
        <taxon>Zoogloeaceae</taxon>
        <taxon>Thauera</taxon>
    </lineage>
</organism>
<evidence type="ECO:0000256" key="1">
    <source>
        <dbReference type="SAM" id="SignalP"/>
    </source>
</evidence>
<keyword evidence="3" id="KW-1185">Reference proteome</keyword>
<name>A0ABW3WHG7_9RHOO</name>
<dbReference type="EMBL" id="JBHTMC010000034">
    <property type="protein sequence ID" value="MFD1265496.1"/>
    <property type="molecule type" value="Genomic_DNA"/>
</dbReference>
<sequence>MRRFLLSVLVGACISSAVLAQARPPIPAVVLTHMNDLDRRCTAAGGRAGSGRYVVAQDFTGDGRLDYLLSEGDYDCTGRPGLFRQGGVARVDIFVVDARNNARRVYSDQLIAYRVLAGKPAKVQIARRGAACGPGSSASTQCAAQLAWNGHGFGEAVAVSDASEGKAAAPRPATAAVAAAPAGSTAAAGPAPPPLVVQPEARPRFLADCRRFYVSLSADAARWADEQCAADWEKIGASAAATDALLAALPAAAGEAVPVAALRQRLGGVRWAAKASSRELSASGKLGRFEVSVSGSPAARTVAMNWMAVGAEPPYDIVGAMRARGVQLTEIACEEFGSGEWQRVFSGVAPGRAPFRLEVAQRVAPTANANSYYGATIDLSGQAPRAGAAQACRNPSNLLM</sequence>
<evidence type="ECO:0000313" key="2">
    <source>
        <dbReference type="EMBL" id="MFD1265496.1"/>
    </source>
</evidence>
<protein>
    <submittedName>
        <fullName evidence="2">Uncharacterized protein</fullName>
    </submittedName>
</protein>
<gene>
    <name evidence="2" type="ORF">ACFQ4M_18130</name>
</gene>
<reference evidence="3" key="1">
    <citation type="journal article" date="2019" name="Int. J. Syst. Evol. Microbiol.">
        <title>The Global Catalogue of Microorganisms (GCM) 10K type strain sequencing project: providing services to taxonomists for standard genome sequencing and annotation.</title>
        <authorList>
            <consortium name="The Broad Institute Genomics Platform"/>
            <consortium name="The Broad Institute Genome Sequencing Center for Infectious Disease"/>
            <person name="Wu L."/>
            <person name="Ma J."/>
        </authorList>
    </citation>
    <scope>NUCLEOTIDE SEQUENCE [LARGE SCALE GENOMIC DNA]</scope>
    <source>
        <strain evidence="3">CCUG 48884</strain>
    </source>
</reference>
<evidence type="ECO:0000313" key="3">
    <source>
        <dbReference type="Proteomes" id="UP001597158"/>
    </source>
</evidence>
<keyword evidence="1" id="KW-0732">Signal</keyword>
<dbReference type="RefSeq" id="WP_277833115.1">
    <property type="nucleotide sequence ID" value="NZ_JARQZE010000006.1"/>
</dbReference>
<feature type="signal peptide" evidence="1">
    <location>
        <begin position="1"/>
        <end position="20"/>
    </location>
</feature>
<comment type="caution">
    <text evidence="2">The sequence shown here is derived from an EMBL/GenBank/DDBJ whole genome shotgun (WGS) entry which is preliminary data.</text>
</comment>
<dbReference type="Proteomes" id="UP001597158">
    <property type="component" value="Unassembled WGS sequence"/>
</dbReference>